<reference evidence="5" key="1">
    <citation type="submission" date="2022-05" db="EMBL/GenBank/DDBJ databases">
        <authorList>
            <person name="Park J.-S."/>
        </authorList>
    </citation>
    <scope>NUCLEOTIDE SEQUENCE</scope>
    <source>
        <strain evidence="5">2012CJ41-6</strain>
    </source>
</reference>
<dbReference type="EMBL" id="JAMFMB010000011">
    <property type="protein sequence ID" value="MCL6283912.1"/>
    <property type="molecule type" value="Genomic_DNA"/>
</dbReference>
<proteinExistence type="predicted"/>
<protein>
    <submittedName>
        <fullName evidence="5">3-keto-5-aminohexanoate cleavage protein</fullName>
    </submittedName>
</protein>
<dbReference type="PANTHER" id="PTHR37418:SF2">
    <property type="entry name" value="3-KETO-5-AMINOHEXANOATE CLEAVAGE ENZYME"/>
    <property type="match status" value="1"/>
</dbReference>
<evidence type="ECO:0000256" key="4">
    <source>
        <dbReference type="ARBA" id="ARBA00022833"/>
    </source>
</evidence>
<evidence type="ECO:0000256" key="2">
    <source>
        <dbReference type="ARBA" id="ARBA00022679"/>
    </source>
</evidence>
<dbReference type="RefSeq" id="WP_249709832.1">
    <property type="nucleotide sequence ID" value="NZ_JAMFMB010000011.1"/>
</dbReference>
<sequence length="251" mass="27251">MTRPRIMVAPNGARRGQSDHAALPVTPEEIVQTARSCHAAGADAVHLHVRDAAGRHSLDAGLYREVLAALHEVDGLELQVTTEAAGRYDPLAQFACLRDLAPSWASVSVREINRSPEIAETLYGLCAEQGTRVQHIVYDAQDLALLRSWRAAGIVRPQQDEVICVLGAYTPARPGHPDELATLLPEMRGLRFSLCAFGPQEQACLITAARAGAAYLRVGFENNLHAPDGREWPDNAAAVAVLRAELERDFP</sequence>
<evidence type="ECO:0000313" key="6">
    <source>
        <dbReference type="Proteomes" id="UP001203880"/>
    </source>
</evidence>
<dbReference type="Proteomes" id="UP001203880">
    <property type="component" value="Unassembled WGS sequence"/>
</dbReference>
<keyword evidence="3" id="KW-0479">Metal-binding</keyword>
<gene>
    <name evidence="5" type="ORF">M3P21_10255</name>
</gene>
<name>A0ABT0Q282_9RHOB</name>
<keyword evidence="6" id="KW-1185">Reference proteome</keyword>
<evidence type="ECO:0000256" key="3">
    <source>
        <dbReference type="ARBA" id="ARBA00022723"/>
    </source>
</evidence>
<keyword evidence="4" id="KW-0862">Zinc</keyword>
<dbReference type="Gene3D" id="3.20.20.70">
    <property type="entry name" value="Aldolase class I"/>
    <property type="match status" value="1"/>
</dbReference>
<keyword evidence="2" id="KW-0808">Transferase</keyword>
<dbReference type="Pfam" id="PF05853">
    <property type="entry name" value="BKACE"/>
    <property type="match status" value="1"/>
</dbReference>
<dbReference type="PANTHER" id="PTHR37418">
    <property type="entry name" value="3-KETO-5-AMINOHEXANOATE CLEAVAGE ENZYME-RELATED"/>
    <property type="match status" value="1"/>
</dbReference>
<organism evidence="5 6">
    <name type="scientific">Ruegeria spongiae</name>
    <dbReference type="NCBI Taxonomy" id="2942209"/>
    <lineage>
        <taxon>Bacteria</taxon>
        <taxon>Pseudomonadati</taxon>
        <taxon>Pseudomonadota</taxon>
        <taxon>Alphaproteobacteria</taxon>
        <taxon>Rhodobacterales</taxon>
        <taxon>Roseobacteraceae</taxon>
        <taxon>Ruegeria</taxon>
    </lineage>
</organism>
<dbReference type="InterPro" id="IPR008567">
    <property type="entry name" value="BKACE"/>
</dbReference>
<comment type="caution">
    <text evidence="5">The sequence shown here is derived from an EMBL/GenBank/DDBJ whole genome shotgun (WGS) entry which is preliminary data.</text>
</comment>
<evidence type="ECO:0000256" key="1">
    <source>
        <dbReference type="ARBA" id="ARBA00001947"/>
    </source>
</evidence>
<evidence type="ECO:0000313" key="5">
    <source>
        <dbReference type="EMBL" id="MCL6283912.1"/>
    </source>
</evidence>
<comment type="cofactor">
    <cofactor evidence="1">
        <name>Zn(2+)</name>
        <dbReference type="ChEBI" id="CHEBI:29105"/>
    </cofactor>
</comment>
<accession>A0ABT0Q282</accession>
<dbReference type="InterPro" id="IPR013785">
    <property type="entry name" value="Aldolase_TIM"/>
</dbReference>